<keyword evidence="2" id="KW-1185">Reference proteome</keyword>
<dbReference type="EMBL" id="OU963867">
    <property type="protein sequence ID" value="CAH0391951.1"/>
    <property type="molecule type" value="Genomic_DNA"/>
</dbReference>
<name>A0A9P0AFC2_BEMTA</name>
<evidence type="ECO:0000313" key="1">
    <source>
        <dbReference type="EMBL" id="CAH0391951.1"/>
    </source>
</evidence>
<dbReference type="AlphaFoldDB" id="A0A9P0AFC2"/>
<evidence type="ECO:0000313" key="2">
    <source>
        <dbReference type="Proteomes" id="UP001152759"/>
    </source>
</evidence>
<accession>A0A9P0AFC2</accession>
<dbReference type="KEGG" id="btab:109034439"/>
<proteinExistence type="predicted"/>
<organism evidence="1 2">
    <name type="scientific">Bemisia tabaci</name>
    <name type="common">Sweetpotato whitefly</name>
    <name type="synonym">Aleurodes tabaci</name>
    <dbReference type="NCBI Taxonomy" id="7038"/>
    <lineage>
        <taxon>Eukaryota</taxon>
        <taxon>Metazoa</taxon>
        <taxon>Ecdysozoa</taxon>
        <taxon>Arthropoda</taxon>
        <taxon>Hexapoda</taxon>
        <taxon>Insecta</taxon>
        <taxon>Pterygota</taxon>
        <taxon>Neoptera</taxon>
        <taxon>Paraneoptera</taxon>
        <taxon>Hemiptera</taxon>
        <taxon>Sternorrhyncha</taxon>
        <taxon>Aleyrodoidea</taxon>
        <taxon>Aleyrodidae</taxon>
        <taxon>Aleyrodinae</taxon>
        <taxon>Bemisia</taxon>
    </lineage>
</organism>
<protein>
    <submittedName>
        <fullName evidence="1">Uncharacterized protein</fullName>
    </submittedName>
</protein>
<gene>
    <name evidence="1" type="ORF">BEMITA_LOCUS10521</name>
</gene>
<sequence>MFLRQAAYEHWRSQLIVLQTKICELTGNDPLLMYPRNQGSVRDIPTKREILSETFKSHMVLETQHAHLPSESFKSHVIRKESPIETANLIDL</sequence>
<dbReference type="Proteomes" id="UP001152759">
    <property type="component" value="Chromosome 6"/>
</dbReference>
<reference evidence="1" key="1">
    <citation type="submission" date="2021-12" db="EMBL/GenBank/DDBJ databases">
        <authorList>
            <person name="King R."/>
        </authorList>
    </citation>
    <scope>NUCLEOTIDE SEQUENCE</scope>
</reference>